<keyword evidence="2" id="KW-0119">Carbohydrate metabolism</keyword>
<dbReference type="SUPFAM" id="SSF100950">
    <property type="entry name" value="NagB/RpiA/CoA transferase-like"/>
    <property type="match status" value="1"/>
</dbReference>
<evidence type="ECO:0000256" key="1">
    <source>
        <dbReference type="ARBA" id="ARBA00022801"/>
    </source>
</evidence>
<sequence length="544" mass="56653">MRVGIDAGASKIRVGVFHKESLLGERTTKGVLVHDRVSAELAATRIRKATDELLASVVPVRVSAVCAGAAGVDSDASANVFQDALRQLFPHPIEVVVVNDGLLLAVGAEEAPPLIALSLGTGSVAWSVGRDETYRRAGGLGWLISDEGSACDVVLQFLTALAKTIDVDSADPRTLQMTCAQFGVTDAMDVFSEVLSASSADIASHAPFVFELAARGDHTAAAAIDSSARRAVELYERLAQGMGSGVAIALSGGLARAQPQFAERVVALSGASRQSSGDPLLGAARIAGRASPGGAGPLARVLTMPDPGAVARAVVDRLVAYCDRTPHPRIVLPTGDTMRPVYSAMRAAVRSGRLSLSAATLIQLDEMVGVKQELSFLHILQREILDHLESPPAGLITFDSTTTSPKDETSRVASLISEIGGCGIALVGIGANGHIGYNEPGSDTHTSVRVVELEESTSQTATSYFSDFVGEKPRLGMTLGIKDIAASEEILVIATGFSKSTVVAKSLLGPKSPALPASQICRLKQTITVLDTYAASTLRGNSRL</sequence>
<name>A0ABY5FZW7_9MICO</name>
<dbReference type="Pfam" id="PF01869">
    <property type="entry name" value="BcrAD_BadFG"/>
    <property type="match status" value="1"/>
</dbReference>
<dbReference type="InterPro" id="IPR018321">
    <property type="entry name" value="Glucosamine6P_isomerase_CS"/>
</dbReference>
<dbReference type="InterPro" id="IPR004547">
    <property type="entry name" value="Glucosamine6P_isomerase"/>
</dbReference>
<dbReference type="PROSITE" id="PS01161">
    <property type="entry name" value="GLC_GALNAC_ISOMERASE"/>
    <property type="match status" value="1"/>
</dbReference>
<evidence type="ECO:0000313" key="6">
    <source>
        <dbReference type="Proteomes" id="UP001060039"/>
    </source>
</evidence>
<keyword evidence="1 5" id="KW-0378">Hydrolase</keyword>
<evidence type="ECO:0000259" key="3">
    <source>
        <dbReference type="Pfam" id="PF01182"/>
    </source>
</evidence>
<dbReference type="PANTHER" id="PTHR11280">
    <property type="entry name" value="GLUCOSAMINE-6-PHOSPHATE ISOMERASE"/>
    <property type="match status" value="1"/>
</dbReference>
<evidence type="ECO:0000259" key="4">
    <source>
        <dbReference type="Pfam" id="PF01869"/>
    </source>
</evidence>
<dbReference type="Gene3D" id="3.30.420.40">
    <property type="match status" value="2"/>
</dbReference>
<dbReference type="InterPro" id="IPR002731">
    <property type="entry name" value="ATPase_BadF"/>
</dbReference>
<proteinExistence type="predicted"/>
<organism evidence="5 6">
    <name type="scientific">Microcella humidisoli</name>
    <dbReference type="NCBI Taxonomy" id="2963406"/>
    <lineage>
        <taxon>Bacteria</taxon>
        <taxon>Bacillati</taxon>
        <taxon>Actinomycetota</taxon>
        <taxon>Actinomycetes</taxon>
        <taxon>Micrococcales</taxon>
        <taxon>Microbacteriaceae</taxon>
        <taxon>Microcella</taxon>
    </lineage>
</organism>
<dbReference type="EC" id="3.1.1.31" evidence="5"/>
<dbReference type="EMBL" id="CP101497">
    <property type="protein sequence ID" value="UTT63686.1"/>
    <property type="molecule type" value="Genomic_DNA"/>
</dbReference>
<dbReference type="InterPro" id="IPR006148">
    <property type="entry name" value="Glc/Gal-6P_isomerase"/>
</dbReference>
<accession>A0ABY5FZW7</accession>
<feature type="domain" description="ATPase BadF/BadG/BcrA/BcrD type" evidence="4">
    <location>
        <begin position="3"/>
        <end position="263"/>
    </location>
</feature>
<dbReference type="RefSeq" id="WP_255160819.1">
    <property type="nucleotide sequence ID" value="NZ_CP101497.1"/>
</dbReference>
<dbReference type="GO" id="GO:0017057">
    <property type="term" value="F:6-phosphogluconolactonase activity"/>
    <property type="evidence" value="ECO:0007669"/>
    <property type="project" value="UniProtKB-EC"/>
</dbReference>
<dbReference type="Gene3D" id="3.40.50.1360">
    <property type="match status" value="1"/>
</dbReference>
<dbReference type="SUPFAM" id="SSF53067">
    <property type="entry name" value="Actin-like ATPase domain"/>
    <property type="match status" value="2"/>
</dbReference>
<evidence type="ECO:0000256" key="2">
    <source>
        <dbReference type="ARBA" id="ARBA00023277"/>
    </source>
</evidence>
<reference evidence="5" key="1">
    <citation type="submission" date="2022-07" db="EMBL/GenBank/DDBJ databases">
        <title>Taxonomic analysis of Microcella humidisoli nov. sp., isolated from riverside soil.</title>
        <authorList>
            <person name="Molina K.M."/>
            <person name="Kim S.B."/>
        </authorList>
    </citation>
    <scope>NUCLEOTIDE SEQUENCE</scope>
    <source>
        <strain evidence="5">MMS21-STM10</strain>
    </source>
</reference>
<dbReference type="InterPro" id="IPR037171">
    <property type="entry name" value="NagB/RpiA_transferase-like"/>
</dbReference>
<dbReference type="PANTHER" id="PTHR11280:SF5">
    <property type="entry name" value="GLUCOSAMINE-6-PHOSPHATE ISOMERASE"/>
    <property type="match status" value="1"/>
</dbReference>
<dbReference type="Pfam" id="PF01182">
    <property type="entry name" value="Glucosamine_iso"/>
    <property type="match status" value="1"/>
</dbReference>
<protein>
    <submittedName>
        <fullName evidence="5">6-phosphogluconolactonase</fullName>
        <ecNumber evidence="5">3.1.1.31</ecNumber>
    </submittedName>
</protein>
<dbReference type="InterPro" id="IPR043129">
    <property type="entry name" value="ATPase_NBD"/>
</dbReference>
<evidence type="ECO:0000313" key="5">
    <source>
        <dbReference type="EMBL" id="UTT63686.1"/>
    </source>
</evidence>
<keyword evidence="6" id="KW-1185">Reference proteome</keyword>
<gene>
    <name evidence="5" type="ORF">NNL39_06215</name>
</gene>
<feature type="domain" description="Glucosamine/galactosamine-6-phosphate isomerase" evidence="3">
    <location>
        <begin position="309"/>
        <end position="521"/>
    </location>
</feature>
<dbReference type="Proteomes" id="UP001060039">
    <property type="component" value="Chromosome"/>
</dbReference>